<organism evidence="2 3">
    <name type="scientific">Alkalihalophilus marmarensis DSM 21297</name>
    <dbReference type="NCBI Taxonomy" id="1188261"/>
    <lineage>
        <taxon>Bacteria</taxon>
        <taxon>Bacillati</taxon>
        <taxon>Bacillota</taxon>
        <taxon>Bacilli</taxon>
        <taxon>Bacillales</taxon>
        <taxon>Bacillaceae</taxon>
        <taxon>Alkalihalophilus</taxon>
    </lineage>
</organism>
<gene>
    <name evidence="2" type="ORF">A33I_20485</name>
</gene>
<keyword evidence="3" id="KW-1185">Reference proteome</keyword>
<keyword evidence="1" id="KW-0812">Transmembrane</keyword>
<evidence type="ECO:0000313" key="2">
    <source>
        <dbReference type="EMBL" id="ERN51504.1"/>
    </source>
</evidence>
<sequence length="131" mass="15333">MTGKKKLFLLVICLAVVGIVIGFFVNHQLKENRLIYTSHTFGVFYVEEKDFYIEPGDYMEMWVIGYNDAEEDLESREEFKVYIKDANVYNFIEIDQSYFLNISSLSEPGQERYYLNQIQTGNGEQLRGEGK</sequence>
<keyword evidence="1" id="KW-0472">Membrane</keyword>
<dbReference type="PATRIC" id="fig|1188261.3.peg.3639"/>
<proteinExistence type="predicted"/>
<dbReference type="EMBL" id="ATAE01000054">
    <property type="protein sequence ID" value="ERN51504.1"/>
    <property type="molecule type" value="Genomic_DNA"/>
</dbReference>
<protein>
    <submittedName>
        <fullName evidence="2">Uncharacterized protein</fullName>
    </submittedName>
</protein>
<dbReference type="Proteomes" id="UP000017170">
    <property type="component" value="Unassembled WGS sequence"/>
</dbReference>
<feature type="transmembrane region" description="Helical" evidence="1">
    <location>
        <begin position="7"/>
        <end position="25"/>
    </location>
</feature>
<evidence type="ECO:0000313" key="3">
    <source>
        <dbReference type="Proteomes" id="UP000017170"/>
    </source>
</evidence>
<evidence type="ECO:0000256" key="1">
    <source>
        <dbReference type="SAM" id="Phobius"/>
    </source>
</evidence>
<comment type="caution">
    <text evidence="2">The sequence shown here is derived from an EMBL/GenBank/DDBJ whole genome shotgun (WGS) entry which is preliminary data.</text>
</comment>
<accession>U6SIF8</accession>
<reference evidence="2 3" key="1">
    <citation type="journal article" date="2013" name="Genome Announc.">
        <title>Genome Sequence of the Extreme Obligate Alkaliphile Bacillus marmarensis Strain DSM 21297.</title>
        <authorList>
            <person name="Wernick D.G."/>
            <person name="Choi K.Y."/>
            <person name="Tat C.A."/>
            <person name="Lafontaine Rivera J.G."/>
            <person name="Liao J.C."/>
        </authorList>
    </citation>
    <scope>NUCLEOTIDE SEQUENCE [LARGE SCALE GENOMIC DNA]</scope>
    <source>
        <strain evidence="2 3">DSM 21297</strain>
    </source>
</reference>
<dbReference type="AlphaFoldDB" id="U6SIF8"/>
<name>U6SIF8_9BACI</name>
<keyword evidence="1" id="KW-1133">Transmembrane helix</keyword>
<dbReference type="RefSeq" id="WP_022629644.1">
    <property type="nucleotide sequence ID" value="NZ_ATAE01000054.1"/>
</dbReference>